<keyword evidence="4" id="KW-1185">Reference proteome</keyword>
<feature type="domain" description="YhcG N-terminal" evidence="2">
    <location>
        <begin position="17"/>
        <end position="151"/>
    </location>
</feature>
<gene>
    <name evidence="3" type="ORF">GCM10007940_36620</name>
</gene>
<dbReference type="EMBL" id="BSOH01000025">
    <property type="protein sequence ID" value="GLR19046.1"/>
    <property type="molecule type" value="Genomic_DNA"/>
</dbReference>
<proteinExistence type="predicted"/>
<reference evidence="3" key="1">
    <citation type="journal article" date="2014" name="Int. J. Syst. Evol. Microbiol.">
        <title>Complete genome sequence of Corynebacterium casei LMG S-19264T (=DSM 44701T), isolated from a smear-ripened cheese.</title>
        <authorList>
            <consortium name="US DOE Joint Genome Institute (JGI-PGF)"/>
            <person name="Walter F."/>
            <person name="Albersmeier A."/>
            <person name="Kalinowski J."/>
            <person name="Ruckert C."/>
        </authorList>
    </citation>
    <scope>NUCLEOTIDE SEQUENCE</scope>
    <source>
        <strain evidence="3">NBRC 108769</strain>
    </source>
</reference>
<dbReference type="Pfam" id="PF17761">
    <property type="entry name" value="DUF1016_N"/>
    <property type="match status" value="1"/>
</dbReference>
<dbReference type="InterPro" id="IPR011856">
    <property type="entry name" value="tRNA_endonuc-like_dom_sf"/>
</dbReference>
<accession>A0AA37WER1</accession>
<evidence type="ECO:0000259" key="1">
    <source>
        <dbReference type="Pfam" id="PF06250"/>
    </source>
</evidence>
<evidence type="ECO:0000313" key="3">
    <source>
        <dbReference type="EMBL" id="GLR19046.1"/>
    </source>
</evidence>
<feature type="domain" description="YhcG PDDEXK nuclease" evidence="1">
    <location>
        <begin position="169"/>
        <end position="319"/>
    </location>
</feature>
<evidence type="ECO:0000313" key="4">
    <source>
        <dbReference type="Proteomes" id="UP001156666"/>
    </source>
</evidence>
<dbReference type="GO" id="GO:0003676">
    <property type="term" value="F:nucleic acid binding"/>
    <property type="evidence" value="ECO:0007669"/>
    <property type="project" value="InterPro"/>
</dbReference>
<dbReference type="PANTHER" id="PTHR30547:SF5">
    <property type="entry name" value="NUCLEASE YHCG-RELATED"/>
    <property type="match status" value="1"/>
</dbReference>
<evidence type="ECO:0000259" key="2">
    <source>
        <dbReference type="Pfam" id="PF17761"/>
    </source>
</evidence>
<reference evidence="3" key="2">
    <citation type="submission" date="2023-01" db="EMBL/GenBank/DDBJ databases">
        <title>Draft genome sequence of Portibacter lacus strain NBRC 108769.</title>
        <authorList>
            <person name="Sun Q."/>
            <person name="Mori K."/>
        </authorList>
    </citation>
    <scope>NUCLEOTIDE SEQUENCE</scope>
    <source>
        <strain evidence="3">NBRC 108769</strain>
    </source>
</reference>
<dbReference type="Proteomes" id="UP001156666">
    <property type="component" value="Unassembled WGS sequence"/>
</dbReference>
<dbReference type="Gene3D" id="3.40.1350.10">
    <property type="match status" value="1"/>
</dbReference>
<comment type="caution">
    <text evidence="3">The sequence shown here is derived from an EMBL/GenBank/DDBJ whole genome shotgun (WGS) entry which is preliminary data.</text>
</comment>
<dbReference type="InterPro" id="IPR009362">
    <property type="entry name" value="YhcG_C"/>
</dbReference>
<protein>
    <submittedName>
        <fullName evidence="3">DUF1016 domain-containing protein</fullName>
    </submittedName>
</protein>
<dbReference type="PANTHER" id="PTHR30547">
    <property type="entry name" value="UNCHARACTERIZED PROTEIN YHCG-RELATED"/>
    <property type="match status" value="1"/>
</dbReference>
<dbReference type="AlphaFoldDB" id="A0AA37WER1"/>
<dbReference type="InterPro" id="IPR041527">
    <property type="entry name" value="YhcG_N"/>
</dbReference>
<dbReference type="Pfam" id="PF06250">
    <property type="entry name" value="YhcG_C"/>
    <property type="match status" value="1"/>
</dbReference>
<dbReference type="InterPro" id="IPR053148">
    <property type="entry name" value="PD-DEXK-like_domain"/>
</dbReference>
<organism evidence="3 4">
    <name type="scientific">Portibacter lacus</name>
    <dbReference type="NCBI Taxonomy" id="1099794"/>
    <lineage>
        <taxon>Bacteria</taxon>
        <taxon>Pseudomonadati</taxon>
        <taxon>Bacteroidota</taxon>
        <taxon>Saprospiria</taxon>
        <taxon>Saprospirales</taxon>
        <taxon>Haliscomenobacteraceae</taxon>
        <taxon>Portibacter</taxon>
    </lineage>
</organism>
<sequence length="340" mass="40254">MKDIQNTDHQELLDELINLVENTKSYVVSYANSSLTILFWKIGNKVLNSTLQNSRAEYGKQIVATVSRQLESKFGRNYEEKNLRRMIQFAQQFSDFEKVVTLSRQLSWSHFLSLIPIKSVDSRTFYAIQSIENGYSVRELRKQIAKKSFERSNNADLQLTKTSNQYKGIFKDPYLLDFLELKDGYLEYDLEKAILKELEHFILELGNGFSFIERQKRMIIDGEDFYLDLLFYHRRLKRLVAIELKIGKFKAQHKGQMELYLKWLDKYEKEEDEEPPIGLILCAEASKEQIELLQMHKDGIMVAEYWTELPPKKVLEDKLHQSLMEARERIKRKEIRNKTT</sequence>
<name>A0AA37WER1_9BACT</name>